<reference evidence="1 2" key="1">
    <citation type="journal article" date="2017" name="Int. J. Syst. Evol. Microbiol.">
        <title>Mucilaginibacterpsychrotolerans sp. nov., isolated from peatlands.</title>
        <authorList>
            <person name="Deng Y."/>
            <person name="Shen L."/>
            <person name="Xu B."/>
            <person name="Liu Y."/>
            <person name="Gu Z."/>
            <person name="Liu H."/>
            <person name="Zhou Y."/>
        </authorList>
    </citation>
    <scope>NUCLEOTIDE SEQUENCE [LARGE SCALE GENOMIC DNA]</scope>
    <source>
        <strain evidence="1 2">NH7-4</strain>
    </source>
</reference>
<sequence length="75" mass="8876">MDIQAEKIELVKMLLDTEDTTLIEQIKALFKTREEDFYLNLPQHVKDGIEKSRKQAEEGKVISLDEVFARLDRRR</sequence>
<gene>
    <name evidence="1" type="ORF">E2R66_23420</name>
</gene>
<organism evidence="1 2">
    <name type="scientific">Mucilaginibacter psychrotolerans</name>
    <dbReference type="NCBI Taxonomy" id="1524096"/>
    <lineage>
        <taxon>Bacteria</taxon>
        <taxon>Pseudomonadati</taxon>
        <taxon>Bacteroidota</taxon>
        <taxon>Sphingobacteriia</taxon>
        <taxon>Sphingobacteriales</taxon>
        <taxon>Sphingobacteriaceae</taxon>
        <taxon>Mucilaginibacter</taxon>
    </lineage>
</organism>
<protein>
    <submittedName>
        <fullName evidence="1">Uncharacterized protein</fullName>
    </submittedName>
</protein>
<accession>A0A4Y8S6N8</accession>
<evidence type="ECO:0000313" key="2">
    <source>
        <dbReference type="Proteomes" id="UP000297540"/>
    </source>
</evidence>
<comment type="caution">
    <text evidence="1">The sequence shown here is derived from an EMBL/GenBank/DDBJ whole genome shotgun (WGS) entry which is preliminary data.</text>
</comment>
<evidence type="ECO:0000313" key="1">
    <source>
        <dbReference type="EMBL" id="TFF34044.1"/>
    </source>
</evidence>
<dbReference type="Proteomes" id="UP000297540">
    <property type="component" value="Unassembled WGS sequence"/>
</dbReference>
<dbReference type="OrthoDB" id="963033at2"/>
<keyword evidence="2" id="KW-1185">Reference proteome</keyword>
<name>A0A4Y8S6N8_9SPHI</name>
<dbReference type="EMBL" id="SOZE01000035">
    <property type="protein sequence ID" value="TFF34044.1"/>
    <property type="molecule type" value="Genomic_DNA"/>
</dbReference>
<proteinExistence type="predicted"/>
<dbReference type="RefSeq" id="WP_133235455.1">
    <property type="nucleotide sequence ID" value="NZ_SOZE01000035.1"/>
</dbReference>
<dbReference type="AlphaFoldDB" id="A0A4Y8S6N8"/>